<dbReference type="AlphaFoldDB" id="A0AAP0IZQ2"/>
<accession>A0AAP0IZQ2</accession>
<protein>
    <recommendedName>
        <fullName evidence="5">Pentatricopeptide repeat-containing protein</fullName>
    </recommendedName>
</protein>
<dbReference type="Pfam" id="PF13041">
    <property type="entry name" value="PPR_2"/>
    <property type="match status" value="3"/>
</dbReference>
<organism evidence="3 4">
    <name type="scientific">Stephania cephalantha</name>
    <dbReference type="NCBI Taxonomy" id="152367"/>
    <lineage>
        <taxon>Eukaryota</taxon>
        <taxon>Viridiplantae</taxon>
        <taxon>Streptophyta</taxon>
        <taxon>Embryophyta</taxon>
        <taxon>Tracheophyta</taxon>
        <taxon>Spermatophyta</taxon>
        <taxon>Magnoliopsida</taxon>
        <taxon>Ranunculales</taxon>
        <taxon>Menispermaceae</taxon>
        <taxon>Menispermoideae</taxon>
        <taxon>Cissampelideae</taxon>
        <taxon>Stephania</taxon>
    </lineage>
</organism>
<evidence type="ECO:0000313" key="3">
    <source>
        <dbReference type="EMBL" id="KAK9124902.1"/>
    </source>
</evidence>
<dbReference type="NCBIfam" id="TIGR00756">
    <property type="entry name" value="PPR"/>
    <property type="match status" value="5"/>
</dbReference>
<sequence>MRSLIESNGPAYTILKRKVHISVDPTNFLSLLRQCANFRDLNQIHGHMVPRGLDRCNLLLSKFIETSSILGFTGYGYSVFVRKTDPDVYLYNTMIKGFAQTSSAQEAVILYNKIQVLGFKPDTYSFPFVLKAVVSLAQVEIGREIHGQAINIGLDSDIHIVTGLIQMYSVCGFISDARKLFDGVLTRDVVLWNAMIAGYAKVGEMDSARELFELMPVRNVISWTAVIAGYAQTNQSNEAIMIFRRMQLADVEPDEIAMLAVLSACADLGALELGEWIHDYIEKHGMCKIVPLTNALIDMYVKSGSIEKAMRVFEKMKHRSVITWTTVIAGLALHGRGREALEIFSFMEKARVKPNEVTFIGVLSACSHVGLVEMGRWYFSIMSSRYHITPKIEHFGCMVDLLGRASLLQEALELVQSMPFVANEAIWGSLLAASRVHGDVDVGQCALRHLTELEPHNSGNYTLLSNIYAASGMWQEVGEVRKTMRDKGVKKMPGGSSIELNNRVHEFISGDKSHPHLERIYKVLSEIKDQLKMAGYCPDEFRWPLE</sequence>
<feature type="repeat" description="PPR" evidence="2">
    <location>
        <begin position="87"/>
        <end position="121"/>
    </location>
</feature>
<dbReference type="InterPro" id="IPR046848">
    <property type="entry name" value="E_motif"/>
</dbReference>
<dbReference type="Pfam" id="PF12854">
    <property type="entry name" value="PPR_1"/>
    <property type="match status" value="1"/>
</dbReference>
<dbReference type="FunFam" id="1.25.40.10:FF:000184">
    <property type="entry name" value="Pentatricopeptide repeat-containing protein, chloroplastic"/>
    <property type="match status" value="1"/>
</dbReference>
<name>A0AAP0IZQ2_9MAGN</name>
<reference evidence="3 4" key="1">
    <citation type="submission" date="2024-01" db="EMBL/GenBank/DDBJ databases">
        <title>Genome assemblies of Stephania.</title>
        <authorList>
            <person name="Yang L."/>
        </authorList>
    </citation>
    <scope>NUCLEOTIDE SEQUENCE [LARGE SCALE GENOMIC DNA]</scope>
    <source>
        <strain evidence="3">JXDWG</strain>
        <tissue evidence="3">Leaf</tissue>
    </source>
</reference>
<evidence type="ECO:0000256" key="2">
    <source>
        <dbReference type="PROSITE-ProRule" id="PRU00708"/>
    </source>
</evidence>
<dbReference type="FunFam" id="1.25.40.10:FF:000348">
    <property type="entry name" value="Pentatricopeptide repeat-containing protein chloroplastic"/>
    <property type="match status" value="1"/>
</dbReference>
<dbReference type="EMBL" id="JBBNAG010000006">
    <property type="protein sequence ID" value="KAK9124902.1"/>
    <property type="molecule type" value="Genomic_DNA"/>
</dbReference>
<feature type="repeat" description="PPR" evidence="2">
    <location>
        <begin position="320"/>
        <end position="354"/>
    </location>
</feature>
<evidence type="ECO:0008006" key="5">
    <source>
        <dbReference type="Google" id="ProtNLM"/>
    </source>
</evidence>
<dbReference type="InterPro" id="IPR002885">
    <property type="entry name" value="PPR_rpt"/>
</dbReference>
<dbReference type="GO" id="GO:0003723">
    <property type="term" value="F:RNA binding"/>
    <property type="evidence" value="ECO:0007669"/>
    <property type="project" value="InterPro"/>
</dbReference>
<dbReference type="Gene3D" id="1.25.40.10">
    <property type="entry name" value="Tetratricopeptide repeat domain"/>
    <property type="match status" value="3"/>
</dbReference>
<keyword evidence="1" id="KW-0677">Repeat</keyword>
<dbReference type="InterPro" id="IPR046849">
    <property type="entry name" value="E2_motif"/>
</dbReference>
<dbReference type="InterPro" id="IPR046960">
    <property type="entry name" value="PPR_At4g14850-like_plant"/>
</dbReference>
<dbReference type="Pfam" id="PF20430">
    <property type="entry name" value="Eplus_motif"/>
    <property type="match status" value="1"/>
</dbReference>
<dbReference type="PANTHER" id="PTHR47926">
    <property type="entry name" value="PENTATRICOPEPTIDE REPEAT-CONTAINING PROTEIN"/>
    <property type="match status" value="1"/>
</dbReference>
<feature type="repeat" description="PPR" evidence="2">
    <location>
        <begin position="188"/>
        <end position="222"/>
    </location>
</feature>
<dbReference type="Pfam" id="PF20431">
    <property type="entry name" value="E_motif"/>
    <property type="match status" value="1"/>
</dbReference>
<gene>
    <name evidence="3" type="ORF">Scep_013748</name>
</gene>
<dbReference type="PANTHER" id="PTHR47926:SF432">
    <property type="entry name" value="(WILD MALAYSIAN BANANA) HYPOTHETICAL PROTEIN"/>
    <property type="match status" value="1"/>
</dbReference>
<keyword evidence="4" id="KW-1185">Reference proteome</keyword>
<evidence type="ECO:0000256" key="1">
    <source>
        <dbReference type="ARBA" id="ARBA00022737"/>
    </source>
</evidence>
<evidence type="ECO:0000313" key="4">
    <source>
        <dbReference type="Proteomes" id="UP001419268"/>
    </source>
</evidence>
<feature type="repeat" description="PPR" evidence="2">
    <location>
        <begin position="289"/>
        <end position="319"/>
    </location>
</feature>
<dbReference type="GO" id="GO:0009451">
    <property type="term" value="P:RNA modification"/>
    <property type="evidence" value="ECO:0007669"/>
    <property type="project" value="InterPro"/>
</dbReference>
<comment type="caution">
    <text evidence="3">The sequence shown here is derived from an EMBL/GenBank/DDBJ whole genome shotgun (WGS) entry which is preliminary data.</text>
</comment>
<proteinExistence type="predicted"/>
<dbReference type="InterPro" id="IPR011990">
    <property type="entry name" value="TPR-like_helical_dom_sf"/>
</dbReference>
<dbReference type="Pfam" id="PF01535">
    <property type="entry name" value="PPR"/>
    <property type="match status" value="2"/>
</dbReference>
<dbReference type="PROSITE" id="PS51375">
    <property type="entry name" value="PPR"/>
    <property type="match status" value="4"/>
</dbReference>
<dbReference type="Proteomes" id="UP001419268">
    <property type="component" value="Unassembled WGS sequence"/>
</dbReference>